<keyword evidence="3" id="KW-1185">Reference proteome</keyword>
<organism evidence="2 3">
    <name type="scientific">Trichinella spiralis</name>
    <name type="common">Trichina worm</name>
    <dbReference type="NCBI Taxonomy" id="6334"/>
    <lineage>
        <taxon>Eukaryota</taxon>
        <taxon>Metazoa</taxon>
        <taxon>Ecdysozoa</taxon>
        <taxon>Nematoda</taxon>
        <taxon>Enoplea</taxon>
        <taxon>Dorylaimia</taxon>
        <taxon>Trichinellida</taxon>
        <taxon>Trichinellidae</taxon>
        <taxon>Trichinella</taxon>
    </lineage>
</organism>
<gene>
    <name evidence="2" type="ORF">TSPI_01783</name>
</gene>
<dbReference type="InterPro" id="IPR003609">
    <property type="entry name" value="Pan_app"/>
</dbReference>
<proteinExistence type="predicted"/>
<name>A0ABR3KBI4_TRISP</name>
<evidence type="ECO:0000313" key="3">
    <source>
        <dbReference type="Proteomes" id="UP001558632"/>
    </source>
</evidence>
<accession>A0ABR3KBI4</accession>
<dbReference type="Pfam" id="PF00024">
    <property type="entry name" value="PAN_1"/>
    <property type="match status" value="1"/>
</dbReference>
<dbReference type="EMBL" id="JBEUSY010000451">
    <property type="protein sequence ID" value="KAL1232479.1"/>
    <property type="molecule type" value="Genomic_DNA"/>
</dbReference>
<reference evidence="2 3" key="1">
    <citation type="submission" date="2024-07" db="EMBL/GenBank/DDBJ databases">
        <title>Enhanced genomic and transcriptomic resources for Trichinella pseudospiralis and T. spiralis underpin the discovery of pronounced molecular differences between stages and species.</title>
        <authorList>
            <person name="Pasi K.K."/>
            <person name="La Rosa G."/>
            <person name="Gomez-Morales M.A."/>
            <person name="Tosini F."/>
            <person name="Sumanam S."/>
            <person name="Young N.D."/>
            <person name="Chang B.C."/>
            <person name="Robin G.B."/>
        </authorList>
    </citation>
    <scope>NUCLEOTIDE SEQUENCE [LARGE SCALE GENOMIC DNA]</scope>
    <source>
        <strain evidence="2">ISS534</strain>
    </source>
</reference>
<sequence length="157" mass="17899">MIGILTQLLQCRGILFSAYLNSFQMTCELDKQKVSSSSLQSYETHTVLGKSLEECIIICNLLRPEKKCNAVKYFQTIMKCYLFALHKNSTTPETPYDNLNIIHVNGCKKGSLHLHEIGNHSMLTFGGTFISLQIEILNRTFIIERRPTVDKQICVHC</sequence>
<feature type="domain" description="Apple" evidence="1">
    <location>
        <begin position="32"/>
        <end position="94"/>
    </location>
</feature>
<dbReference type="Proteomes" id="UP001558632">
    <property type="component" value="Unassembled WGS sequence"/>
</dbReference>
<evidence type="ECO:0000259" key="1">
    <source>
        <dbReference type="Pfam" id="PF00024"/>
    </source>
</evidence>
<protein>
    <submittedName>
        <fullName evidence="2">Large ribosomal subunit protein</fullName>
    </submittedName>
</protein>
<evidence type="ECO:0000313" key="2">
    <source>
        <dbReference type="EMBL" id="KAL1232479.1"/>
    </source>
</evidence>
<comment type="caution">
    <text evidence="2">The sequence shown here is derived from an EMBL/GenBank/DDBJ whole genome shotgun (WGS) entry which is preliminary data.</text>
</comment>